<evidence type="ECO:0000256" key="4">
    <source>
        <dbReference type="ARBA" id="ARBA00022490"/>
    </source>
</evidence>
<protein>
    <recommendedName>
        <fullName evidence="8">Arginine deiminase</fullName>
        <shortName evidence="8">ADI</shortName>
        <ecNumber evidence="8">3.5.3.6</ecNumber>
    </recommendedName>
    <alternativeName>
        <fullName evidence="8">Arginine dihydrolase</fullName>
        <shortName evidence="8">AD</shortName>
    </alternativeName>
</protein>
<dbReference type="HAMAP" id="MF_00242">
    <property type="entry name" value="Arg_deiminase"/>
    <property type="match status" value="1"/>
</dbReference>
<dbReference type="PANTHER" id="PTHR47271">
    <property type="entry name" value="ARGININE DEIMINASE"/>
    <property type="match status" value="1"/>
</dbReference>
<organism evidence="9 10">
    <name type="scientific">Ideonella azotifigens</name>
    <dbReference type="NCBI Taxonomy" id="513160"/>
    <lineage>
        <taxon>Bacteria</taxon>
        <taxon>Pseudomonadati</taxon>
        <taxon>Pseudomonadota</taxon>
        <taxon>Betaproteobacteria</taxon>
        <taxon>Burkholderiales</taxon>
        <taxon>Sphaerotilaceae</taxon>
        <taxon>Ideonella</taxon>
    </lineage>
</organism>
<dbReference type="SUPFAM" id="SSF55909">
    <property type="entry name" value="Pentein"/>
    <property type="match status" value="1"/>
</dbReference>
<evidence type="ECO:0000313" key="10">
    <source>
        <dbReference type="Proteomes" id="UP001500279"/>
    </source>
</evidence>
<dbReference type="PIRSF" id="PIRSF006356">
    <property type="entry name" value="Arg_deiminase"/>
    <property type="match status" value="1"/>
</dbReference>
<dbReference type="NCBIfam" id="TIGR01078">
    <property type="entry name" value="arcA"/>
    <property type="match status" value="1"/>
</dbReference>
<name>A0ABN1JJJ3_9BURK</name>
<keyword evidence="6 8" id="KW-0378">Hydrolase</keyword>
<dbReference type="Gene3D" id="3.75.10.10">
    <property type="entry name" value="L-arginine/glycine Amidinotransferase, Chain A"/>
    <property type="match status" value="1"/>
</dbReference>
<reference evidence="9 10" key="1">
    <citation type="journal article" date="2019" name="Int. J. Syst. Evol. Microbiol.">
        <title>The Global Catalogue of Microorganisms (GCM) 10K type strain sequencing project: providing services to taxonomists for standard genome sequencing and annotation.</title>
        <authorList>
            <consortium name="The Broad Institute Genomics Platform"/>
            <consortium name="The Broad Institute Genome Sequencing Center for Infectious Disease"/>
            <person name="Wu L."/>
            <person name="Ma J."/>
        </authorList>
    </citation>
    <scope>NUCLEOTIDE SEQUENCE [LARGE SCALE GENOMIC DNA]</scope>
    <source>
        <strain evidence="9 10">JCM 15503</strain>
    </source>
</reference>
<evidence type="ECO:0000256" key="6">
    <source>
        <dbReference type="ARBA" id="ARBA00022801"/>
    </source>
</evidence>
<keyword evidence="10" id="KW-1185">Reference proteome</keyword>
<dbReference type="PRINTS" id="PR01466">
    <property type="entry name" value="ARGDEIMINASE"/>
</dbReference>
<dbReference type="PANTHER" id="PTHR47271:SF3">
    <property type="entry name" value="ARGININE DEIMINASE"/>
    <property type="match status" value="1"/>
</dbReference>
<dbReference type="RefSeq" id="WP_211361312.1">
    <property type="nucleotide sequence ID" value="NZ_BAAAEW010000003.1"/>
</dbReference>
<evidence type="ECO:0000256" key="7">
    <source>
        <dbReference type="ARBA" id="ARBA00049429"/>
    </source>
</evidence>
<evidence type="ECO:0000256" key="1">
    <source>
        <dbReference type="ARBA" id="ARBA00004496"/>
    </source>
</evidence>
<dbReference type="Proteomes" id="UP001500279">
    <property type="component" value="Unassembled WGS sequence"/>
</dbReference>
<evidence type="ECO:0000256" key="2">
    <source>
        <dbReference type="ARBA" id="ARBA00005213"/>
    </source>
</evidence>
<evidence type="ECO:0000256" key="3">
    <source>
        <dbReference type="ARBA" id="ARBA00010206"/>
    </source>
</evidence>
<gene>
    <name evidence="8 9" type="primary">arcA</name>
    <name evidence="9" type="ORF">GCM10009107_03500</name>
</gene>
<comment type="subcellular location">
    <subcellularLocation>
        <location evidence="1 8">Cytoplasm</location>
    </subcellularLocation>
</comment>
<comment type="similarity">
    <text evidence="3 8">Belongs to the arginine deiminase family.</text>
</comment>
<keyword evidence="5 8" id="KW-0056">Arginine metabolism</keyword>
<comment type="caution">
    <text evidence="9">The sequence shown here is derived from an EMBL/GenBank/DDBJ whole genome shotgun (WGS) entry which is preliminary data.</text>
</comment>
<dbReference type="EMBL" id="BAAAEW010000003">
    <property type="protein sequence ID" value="GAA0741157.1"/>
    <property type="molecule type" value="Genomic_DNA"/>
</dbReference>
<dbReference type="EC" id="3.5.3.6" evidence="8"/>
<evidence type="ECO:0000256" key="8">
    <source>
        <dbReference type="HAMAP-Rule" id="MF_00242"/>
    </source>
</evidence>
<evidence type="ECO:0000313" key="9">
    <source>
        <dbReference type="EMBL" id="GAA0741157.1"/>
    </source>
</evidence>
<evidence type="ECO:0000256" key="5">
    <source>
        <dbReference type="ARBA" id="ARBA00022503"/>
    </source>
</evidence>
<dbReference type="Pfam" id="PF02274">
    <property type="entry name" value="ADI"/>
    <property type="match status" value="1"/>
</dbReference>
<comment type="catalytic activity">
    <reaction evidence="7 8">
        <text>L-arginine + H2O = L-citrulline + NH4(+)</text>
        <dbReference type="Rhea" id="RHEA:19597"/>
        <dbReference type="ChEBI" id="CHEBI:15377"/>
        <dbReference type="ChEBI" id="CHEBI:28938"/>
        <dbReference type="ChEBI" id="CHEBI:32682"/>
        <dbReference type="ChEBI" id="CHEBI:57743"/>
        <dbReference type="EC" id="3.5.3.6"/>
    </reaction>
</comment>
<comment type="pathway">
    <text evidence="2 8">Amino-acid degradation; L-arginine degradation via ADI pathway; carbamoyl phosphate from L-arginine: step 1/2.</text>
</comment>
<sequence length="410" mass="45159">MQQGVFSEVGRLRSVLVCRPGLAHRRLTPANCHELLFDDVLWVERAQRDFAQFVHEMRSRDIEVLELHELLAQTLALPEAKRWLLERKIAPDTVGPGMLEELRAALAELPPARLAELLIGGMTKADLPFQPRGLLGAYLALEDFVLPPLPNTLFTRDTTCWVGHGVSLNPLYWPARRGETLLTAAIYRFHPRFENAGFKTWFGDPTQDHGLATLEGGDVMMLGEGVVLVGMGERSSPQAVMQFAQSLMRGGAARAVVAAQLPRSRAAMHLDTVFTQCAPDVFTYFPEVVSQIVCHELRPSEHGAGLQLRSHGDTPLLQVLAEVMELPAFQAIATGGDHFEAEREQWDDGNNVLALSPGVVVGYDRNTTTNRRLRAAGIEVVEIPGGELGRGRGGAHCMSCPIQRDPVAYR</sequence>
<feature type="active site" description="Amidino-cysteine intermediate" evidence="8">
    <location>
        <position position="397"/>
    </location>
</feature>
<accession>A0ABN1JJJ3</accession>
<dbReference type="NCBIfam" id="NF002381">
    <property type="entry name" value="PRK01388.1"/>
    <property type="match status" value="1"/>
</dbReference>
<keyword evidence="4 8" id="KW-0963">Cytoplasm</keyword>
<dbReference type="Gene3D" id="1.10.3930.10">
    <property type="entry name" value="Arginine deiminase"/>
    <property type="match status" value="1"/>
</dbReference>
<proteinExistence type="inferred from homology"/>
<dbReference type="InterPro" id="IPR003876">
    <property type="entry name" value="Arg_deiminase"/>
</dbReference>